<comment type="caution">
    <text evidence="4">The sequence shown here is derived from an EMBL/GenBank/DDBJ whole genome shotgun (WGS) entry which is preliminary data.</text>
</comment>
<dbReference type="RefSeq" id="WP_193193599.1">
    <property type="nucleotide sequence ID" value="NZ_JACZFR010000048.1"/>
</dbReference>
<reference evidence="5" key="1">
    <citation type="journal article" date="2019" name="Int. J. Syst. Evol. Microbiol.">
        <title>The Global Catalogue of Microorganisms (GCM) 10K type strain sequencing project: providing services to taxonomists for standard genome sequencing and annotation.</title>
        <authorList>
            <consortium name="The Broad Institute Genomics Platform"/>
            <consortium name="The Broad Institute Genome Sequencing Center for Infectious Disease"/>
            <person name="Wu L."/>
            <person name="Ma J."/>
        </authorList>
    </citation>
    <scope>NUCLEOTIDE SEQUENCE [LARGE SCALE GENOMIC DNA]</scope>
    <source>
        <strain evidence="5">CGMCC 1.13718</strain>
    </source>
</reference>
<protein>
    <submittedName>
        <fullName evidence="4">Linear amide C-N hydrolase</fullName>
    </submittedName>
</protein>
<evidence type="ECO:0000256" key="2">
    <source>
        <dbReference type="ARBA" id="ARBA00022801"/>
    </source>
</evidence>
<dbReference type="Gene3D" id="3.60.60.10">
    <property type="entry name" value="Penicillin V Acylase, Chain A"/>
    <property type="match status" value="1"/>
</dbReference>
<name>A0ABW1YSZ4_9GAMM</name>
<dbReference type="SUPFAM" id="SSF56235">
    <property type="entry name" value="N-terminal nucleophile aminohydrolases (Ntn hydrolases)"/>
    <property type="match status" value="1"/>
</dbReference>
<accession>A0ABW1YSZ4</accession>
<gene>
    <name evidence="4" type="ORF">ACFQBM_19585</name>
</gene>
<sequence>MEHRHQGRAAGRARSRRAAAGIAVLASAIALQADACTRVLYETGTGNYMTGRNMDWSDMKAQMDLWVFPRGMQRNGGVGKGSATWTSKYGSVIISVYDSLTSDGVNEAGLAGNMLYLAESDYGGAKKRGKPLISVGAWLQYMLDNYGSVAEAVAAMGSDPLTVVPAKAPNGAPALVHLSLSDPSGDSAILEFIDGKLNIHHGRQYQVMANSPVYDQQMAINSYWDLIGGENFLPGTISAPDRYVRASYALKTSPKFKDRRAAVASIFSQMRGVSTPLGMSDPDKPNIAPTLWRSVTDHESKRYYFDSVINPAVLWVDLDKLELSPNGKVLTLRLNAPDDAGGEVSGKLTSAEPFKFIAP</sequence>
<evidence type="ECO:0000313" key="4">
    <source>
        <dbReference type="EMBL" id="MFC6635483.1"/>
    </source>
</evidence>
<dbReference type="InterPro" id="IPR029055">
    <property type="entry name" value="Ntn_hydrolases_N"/>
</dbReference>
<feature type="domain" description="Choloylglycine hydrolase/NAAA C-terminal" evidence="3">
    <location>
        <begin position="36"/>
        <end position="327"/>
    </location>
</feature>
<dbReference type="InterPro" id="IPR052193">
    <property type="entry name" value="Peptidase_C59"/>
</dbReference>
<evidence type="ECO:0000313" key="5">
    <source>
        <dbReference type="Proteomes" id="UP001596425"/>
    </source>
</evidence>
<dbReference type="InterPro" id="IPR029132">
    <property type="entry name" value="CBAH/NAAA_C"/>
</dbReference>
<keyword evidence="5" id="KW-1185">Reference proteome</keyword>
<dbReference type="PANTHER" id="PTHR35527:SF2">
    <property type="entry name" value="HYDROLASE"/>
    <property type="match status" value="1"/>
</dbReference>
<evidence type="ECO:0000256" key="1">
    <source>
        <dbReference type="ARBA" id="ARBA00006625"/>
    </source>
</evidence>
<organism evidence="4 5">
    <name type="scientific">Microbulbifer taiwanensis</name>
    <dbReference type="NCBI Taxonomy" id="986746"/>
    <lineage>
        <taxon>Bacteria</taxon>
        <taxon>Pseudomonadati</taxon>
        <taxon>Pseudomonadota</taxon>
        <taxon>Gammaproteobacteria</taxon>
        <taxon>Cellvibrionales</taxon>
        <taxon>Microbulbiferaceae</taxon>
        <taxon>Microbulbifer</taxon>
    </lineage>
</organism>
<dbReference type="CDD" id="cd01902">
    <property type="entry name" value="Ntn_CGH"/>
    <property type="match status" value="1"/>
</dbReference>
<keyword evidence="2 4" id="KW-0378">Hydrolase</keyword>
<dbReference type="Proteomes" id="UP001596425">
    <property type="component" value="Unassembled WGS sequence"/>
</dbReference>
<dbReference type="EMBL" id="JBHSVR010000001">
    <property type="protein sequence ID" value="MFC6635483.1"/>
    <property type="molecule type" value="Genomic_DNA"/>
</dbReference>
<dbReference type="Pfam" id="PF02275">
    <property type="entry name" value="CBAH"/>
    <property type="match status" value="1"/>
</dbReference>
<evidence type="ECO:0000259" key="3">
    <source>
        <dbReference type="Pfam" id="PF02275"/>
    </source>
</evidence>
<proteinExistence type="inferred from homology"/>
<comment type="similarity">
    <text evidence="1">Belongs to the peptidase C59 family.</text>
</comment>
<dbReference type="PANTHER" id="PTHR35527">
    <property type="entry name" value="CHOLOYLGLYCINE HYDROLASE"/>
    <property type="match status" value="1"/>
</dbReference>
<dbReference type="GO" id="GO:0016787">
    <property type="term" value="F:hydrolase activity"/>
    <property type="evidence" value="ECO:0007669"/>
    <property type="project" value="UniProtKB-KW"/>
</dbReference>